<dbReference type="AlphaFoldDB" id="A0AAV1DWW4"/>
<protein>
    <submittedName>
        <fullName evidence="2">OLC1v1012881C1</fullName>
    </submittedName>
</protein>
<reference evidence="2" key="1">
    <citation type="submission" date="2023-03" db="EMBL/GenBank/DDBJ databases">
        <authorList>
            <person name="Julca I."/>
        </authorList>
    </citation>
    <scope>NUCLEOTIDE SEQUENCE</scope>
</reference>
<proteinExistence type="predicted"/>
<feature type="compositionally biased region" description="Low complexity" evidence="1">
    <location>
        <begin position="201"/>
        <end position="235"/>
    </location>
</feature>
<dbReference type="InterPro" id="IPR036691">
    <property type="entry name" value="Endo/exonu/phosph_ase_sf"/>
</dbReference>
<name>A0AAV1DWW4_OLDCO</name>
<feature type="region of interest" description="Disordered" evidence="1">
    <location>
        <begin position="386"/>
        <end position="414"/>
    </location>
</feature>
<feature type="compositionally biased region" description="Polar residues" evidence="1">
    <location>
        <begin position="316"/>
        <end position="329"/>
    </location>
</feature>
<evidence type="ECO:0000313" key="3">
    <source>
        <dbReference type="Proteomes" id="UP001161247"/>
    </source>
</evidence>
<gene>
    <name evidence="2" type="ORF">OLC1_LOCUS19637</name>
</gene>
<dbReference type="PANTHER" id="PTHR33710">
    <property type="entry name" value="BNAC02G09200D PROTEIN"/>
    <property type="match status" value="1"/>
</dbReference>
<accession>A0AAV1DWW4</accession>
<organism evidence="2 3">
    <name type="scientific">Oldenlandia corymbosa var. corymbosa</name>
    <dbReference type="NCBI Taxonomy" id="529605"/>
    <lineage>
        <taxon>Eukaryota</taxon>
        <taxon>Viridiplantae</taxon>
        <taxon>Streptophyta</taxon>
        <taxon>Embryophyta</taxon>
        <taxon>Tracheophyta</taxon>
        <taxon>Spermatophyta</taxon>
        <taxon>Magnoliopsida</taxon>
        <taxon>eudicotyledons</taxon>
        <taxon>Gunneridae</taxon>
        <taxon>Pentapetalae</taxon>
        <taxon>asterids</taxon>
        <taxon>lamiids</taxon>
        <taxon>Gentianales</taxon>
        <taxon>Rubiaceae</taxon>
        <taxon>Rubioideae</taxon>
        <taxon>Spermacoceae</taxon>
        <taxon>Hedyotis-Oldenlandia complex</taxon>
        <taxon>Oldenlandia</taxon>
    </lineage>
</organism>
<evidence type="ECO:0000256" key="1">
    <source>
        <dbReference type="SAM" id="MobiDB-lite"/>
    </source>
</evidence>
<dbReference type="PANTHER" id="PTHR33710:SF77">
    <property type="entry name" value="DNASE I-LIKE SUPERFAMILY PROTEIN"/>
    <property type="match status" value="1"/>
</dbReference>
<dbReference type="Gene3D" id="3.60.10.10">
    <property type="entry name" value="Endonuclease/exonuclease/phosphatase"/>
    <property type="match status" value="1"/>
</dbReference>
<keyword evidence="3" id="KW-1185">Reference proteome</keyword>
<evidence type="ECO:0000313" key="2">
    <source>
        <dbReference type="EMBL" id="CAI9112431.1"/>
    </source>
</evidence>
<dbReference type="Proteomes" id="UP001161247">
    <property type="component" value="Chromosome 7"/>
</dbReference>
<dbReference type="SUPFAM" id="SSF56219">
    <property type="entry name" value="DNase I-like"/>
    <property type="match status" value="1"/>
</dbReference>
<sequence length="654" mass="74241">MHGVPITSMNYRSRHDLASRVGEVACIKQDCVSLRKITYVRAKVWIKPGHPLTPLFHFTERNGKMAKIRCKYEHMHKYCQRCGRLGHPLNRCYMMEDQQLENFLNTFFLAKAAKFDSPMFIDVNQPLYTGSLRAHAHKKKRSTLLPDYKVQDMTHYYATVPDHYIEDGFTISEVEDGEPAPWRFNLNPQFGFDPSCMAAPAAANGGSSNTSSNQGDSFHSIPSSLSPSLAVSDNSDSGNNSTFYMPSSFYDIADFLPSEEISSLLRHLSTGSSSRRHANDVSDSSKGTRDSGSSEVPISRQGRVSFKKSGSRRHFSSVSAPNQFNDDSLLSDSAEENYCMRARRAVSEADIPHLLQIFVSRAAISQDHPGWKMQVLDEDFELSDDSVDIDASSGSRKRSSEASEDEQERPEELQVEGVNDVESIEGKEGALPVQQFGGVNAVDTVEGDFNQVLDQEDKHGGRQVRPQDTGAIRQLLDANDMEELKHIECWYTWTNKHQDQAVIFERLDRAFVNKPWLDTFKKVVIRNLSIMSSDHGPILVELKQKQLPKKNHRFEQFWSKCVSSKGMIQQAWSQPLVTIEDQQQELSFKLEKTLQHLHQWSKSRFGNLDQMVFKLTEELTKAQSHWEESKNDTTRANHLESSRLALEEALHLQQ</sequence>
<dbReference type="EMBL" id="OX459124">
    <property type="protein sequence ID" value="CAI9112431.1"/>
    <property type="molecule type" value="Genomic_DNA"/>
</dbReference>
<feature type="compositionally biased region" description="Basic residues" evidence="1">
    <location>
        <begin position="305"/>
        <end position="315"/>
    </location>
</feature>
<feature type="region of interest" description="Disordered" evidence="1">
    <location>
        <begin position="268"/>
        <end position="329"/>
    </location>
</feature>
<feature type="region of interest" description="Disordered" evidence="1">
    <location>
        <begin position="201"/>
        <end position="236"/>
    </location>
</feature>
<feature type="compositionally biased region" description="Polar residues" evidence="1">
    <location>
        <begin position="281"/>
        <end position="296"/>
    </location>
</feature>